<sequence length="488" mass="54615">MEIASIVTFILLLEMARSEEVATPSSQLQPRNFNHHTYEAKLKSLMGPVPTRKGPVLFPNDVPPVDTPEIATSKPLYEPVAHQSGKLPTYFAPLTKYVPMVLGTLAPDTGKSTLSSGRNVIEDYAYNSAPYTDIVKKSVTGFDLDGYRTYEQSTSLPPIYNALSDHAERNLVSAQRNNPRYDYQPKKEIHHYDNNDVSDGGNNSENLEDKGYAFSYTVRDQKTGDDFSHSQRSSGSATNGEYRVRLPDGRTQIVSYTADENGYKADVRYDVDSVNSVDYGSDSSRHSPEQSSINQRYSPDRNSLNRGYEQNVFNQYNTKQPKQEYSKEYSNVPSKEYHDYSVEYDGSRTPYRSKFSELFSDKTGSGLDCSSTTPRPSYIELGDVLSKALPNVTPNFYNHPDSTDGVRLDGGANNALPDVRPNFYNYHDAEREGRGAGNTQSDNPLDSFVASTPRSYLVSTIASLRDRAAKPILSDSFISRINKYLSFK</sequence>
<feature type="signal peptide" evidence="5">
    <location>
        <begin position="1"/>
        <end position="18"/>
    </location>
</feature>
<evidence type="ECO:0000256" key="4">
    <source>
        <dbReference type="SAM" id="MobiDB-lite"/>
    </source>
</evidence>
<keyword evidence="1 3" id="KW-0193">Cuticle</keyword>
<protein>
    <submittedName>
        <fullName evidence="6">Uncharacterized protein</fullName>
    </submittedName>
</protein>
<dbReference type="Pfam" id="PF00379">
    <property type="entry name" value="Chitin_bind_4"/>
    <property type="match status" value="1"/>
</dbReference>
<reference evidence="6" key="1">
    <citation type="submission" date="2022-03" db="EMBL/GenBank/DDBJ databases">
        <authorList>
            <person name="Martin H S."/>
        </authorList>
    </citation>
    <scope>NUCLEOTIDE SEQUENCE</scope>
</reference>
<feature type="non-terminal residue" evidence="6">
    <location>
        <position position="488"/>
    </location>
</feature>
<evidence type="ECO:0000256" key="3">
    <source>
        <dbReference type="PROSITE-ProRule" id="PRU00497"/>
    </source>
</evidence>
<dbReference type="PANTHER" id="PTHR12236:SF79">
    <property type="entry name" value="CUTICULAR PROTEIN 50CB-RELATED"/>
    <property type="match status" value="1"/>
</dbReference>
<feature type="region of interest" description="Disordered" evidence="4">
    <location>
        <begin position="222"/>
        <end position="246"/>
    </location>
</feature>
<evidence type="ECO:0000256" key="2">
    <source>
        <dbReference type="ARBA" id="ARBA00022729"/>
    </source>
</evidence>
<dbReference type="PROSITE" id="PS00233">
    <property type="entry name" value="CHIT_BIND_RR_1"/>
    <property type="match status" value="1"/>
</dbReference>
<accession>A0ABN8IMP0</accession>
<feature type="compositionally biased region" description="Basic and acidic residues" evidence="4">
    <location>
        <begin position="183"/>
        <end position="194"/>
    </location>
</feature>
<feature type="compositionally biased region" description="Polar residues" evidence="4">
    <location>
        <begin position="289"/>
        <end position="305"/>
    </location>
</feature>
<organism evidence="6 7">
    <name type="scientific">Iphiclides podalirius</name>
    <name type="common">scarce swallowtail</name>
    <dbReference type="NCBI Taxonomy" id="110791"/>
    <lineage>
        <taxon>Eukaryota</taxon>
        <taxon>Metazoa</taxon>
        <taxon>Ecdysozoa</taxon>
        <taxon>Arthropoda</taxon>
        <taxon>Hexapoda</taxon>
        <taxon>Insecta</taxon>
        <taxon>Pterygota</taxon>
        <taxon>Neoptera</taxon>
        <taxon>Endopterygota</taxon>
        <taxon>Lepidoptera</taxon>
        <taxon>Glossata</taxon>
        <taxon>Ditrysia</taxon>
        <taxon>Papilionoidea</taxon>
        <taxon>Papilionidae</taxon>
        <taxon>Papilioninae</taxon>
        <taxon>Iphiclides</taxon>
    </lineage>
</organism>
<feature type="chain" id="PRO_5046019775" evidence="5">
    <location>
        <begin position="19"/>
        <end position="488"/>
    </location>
</feature>
<keyword evidence="7" id="KW-1185">Reference proteome</keyword>
<evidence type="ECO:0000313" key="7">
    <source>
        <dbReference type="Proteomes" id="UP000837857"/>
    </source>
</evidence>
<feature type="region of interest" description="Disordered" evidence="4">
    <location>
        <begin position="180"/>
        <end position="208"/>
    </location>
</feature>
<gene>
    <name evidence="6" type="ORF">IPOD504_LOCUS11657</name>
</gene>
<dbReference type="Proteomes" id="UP000837857">
    <property type="component" value="Chromosome 28"/>
</dbReference>
<dbReference type="EMBL" id="OW152840">
    <property type="protein sequence ID" value="CAH2062040.1"/>
    <property type="molecule type" value="Genomic_DNA"/>
</dbReference>
<name>A0ABN8IMP0_9NEOP</name>
<feature type="region of interest" description="Disordered" evidence="4">
    <location>
        <begin position="276"/>
        <end position="305"/>
    </location>
</feature>
<feature type="compositionally biased region" description="Polar residues" evidence="4">
    <location>
        <begin position="230"/>
        <end position="239"/>
    </location>
</feature>
<evidence type="ECO:0000256" key="5">
    <source>
        <dbReference type="SAM" id="SignalP"/>
    </source>
</evidence>
<keyword evidence="2 5" id="KW-0732">Signal</keyword>
<dbReference type="PROSITE" id="PS51155">
    <property type="entry name" value="CHIT_BIND_RR_2"/>
    <property type="match status" value="1"/>
</dbReference>
<evidence type="ECO:0000313" key="6">
    <source>
        <dbReference type="EMBL" id="CAH2062040.1"/>
    </source>
</evidence>
<dbReference type="InterPro" id="IPR000618">
    <property type="entry name" value="Insect_cuticle"/>
</dbReference>
<dbReference type="InterPro" id="IPR051217">
    <property type="entry name" value="Insect_Cuticle_Struc_Prot"/>
</dbReference>
<evidence type="ECO:0000256" key="1">
    <source>
        <dbReference type="ARBA" id="ARBA00022460"/>
    </source>
</evidence>
<dbReference type="InterPro" id="IPR031311">
    <property type="entry name" value="CHIT_BIND_RR_consensus"/>
</dbReference>
<dbReference type="PANTHER" id="PTHR12236">
    <property type="entry name" value="STRUCTURAL CONTITUENT OF CUTICLE"/>
    <property type="match status" value="1"/>
</dbReference>
<proteinExistence type="predicted"/>
<feature type="compositionally biased region" description="Low complexity" evidence="4">
    <location>
        <begin position="195"/>
        <end position="205"/>
    </location>
</feature>